<dbReference type="SUPFAM" id="SSF52540">
    <property type="entry name" value="P-loop containing nucleoside triphosphate hydrolases"/>
    <property type="match status" value="1"/>
</dbReference>
<dbReference type="CDD" id="cd02028">
    <property type="entry name" value="UMPK_like"/>
    <property type="match status" value="1"/>
</dbReference>
<gene>
    <name evidence="2" type="ORF">FYJ78_03915</name>
</gene>
<feature type="domain" description="Phosphoribulokinase/uridine kinase" evidence="1">
    <location>
        <begin position="282"/>
        <end position="480"/>
    </location>
</feature>
<dbReference type="InterPro" id="IPR006083">
    <property type="entry name" value="PRK/URK"/>
</dbReference>
<protein>
    <submittedName>
        <fullName evidence="2">Nucleoside kinase</fullName>
    </submittedName>
</protein>
<dbReference type="GO" id="GO:0005524">
    <property type="term" value="F:ATP binding"/>
    <property type="evidence" value="ECO:0007669"/>
    <property type="project" value="InterPro"/>
</dbReference>
<dbReference type="PANTHER" id="PTHR10285">
    <property type="entry name" value="URIDINE KINASE"/>
    <property type="match status" value="1"/>
</dbReference>
<sequence>MVYIMEVVPGKTVREMAREAQKHFDSEIVAVELDHEIRDLQSEIGQAAQIEFIPLNSQPGWQVYQRSVVFLLITAVHELYPSAEVIAQFSANKGLFCEIRLPDRELDEATVHCIEARMRRIISENRPIRKESLSREMAVRLFKESKQIEKANLIAALEQPTVSIYRCGDFYDYLYGAMLPETRGLDRFALDFEAPGILLRTPDMGTDGAVRERIPQPKLSHILSESKRWAQILHCNYVTDLNRANRNGQIGDIIRVSEALQEKRIAQIADHIAAERKMLRLILIAGPSSSGKTSFAQRLRIQLRVNGLEPVSISLDDFFRPRVETPRNEKGEYDYECLGALDTDLFNQDMVDLLAGREVILPRYNFITGEREWQTDAPLAVNENQPIIVEGIHGLNEALSQAVPRDRKYKIYISALTQLNIDAHNRIPTTDARLMRRLVRDYQFRGAHALKTLRQWPDVREGEEKNIFPFQEEADVMFNSALIYELGILKKYAKPLLEKIPPEVPEHAKARRLLDFCTYFDDIQAENEVPNNSLLREFIGKSVFFQ</sequence>
<evidence type="ECO:0000259" key="1">
    <source>
        <dbReference type="Pfam" id="PF00485"/>
    </source>
</evidence>
<dbReference type="EMBL" id="VUNL01000003">
    <property type="protein sequence ID" value="MSV24343.1"/>
    <property type="molecule type" value="Genomic_DNA"/>
</dbReference>
<name>A0A6I2UQ85_9FIRM</name>
<proteinExistence type="predicted"/>
<dbReference type="Proteomes" id="UP000430222">
    <property type="component" value="Unassembled WGS sequence"/>
</dbReference>
<dbReference type="GO" id="GO:0016301">
    <property type="term" value="F:kinase activity"/>
    <property type="evidence" value="ECO:0007669"/>
    <property type="project" value="UniProtKB-KW"/>
</dbReference>
<dbReference type="InterPro" id="IPR018163">
    <property type="entry name" value="Thr/Ala-tRNA-synth_IIc_edit"/>
</dbReference>
<keyword evidence="3" id="KW-1185">Reference proteome</keyword>
<keyword evidence="2" id="KW-0808">Transferase</keyword>
<evidence type="ECO:0000313" key="3">
    <source>
        <dbReference type="Proteomes" id="UP000430222"/>
    </source>
</evidence>
<dbReference type="Gene3D" id="3.40.50.300">
    <property type="entry name" value="P-loop containing nucleotide triphosphate hydrolases"/>
    <property type="match status" value="1"/>
</dbReference>
<evidence type="ECO:0000313" key="2">
    <source>
        <dbReference type="EMBL" id="MSV24343.1"/>
    </source>
</evidence>
<keyword evidence="2" id="KW-0418">Kinase</keyword>
<comment type="caution">
    <text evidence="2">The sequence shown here is derived from an EMBL/GenBank/DDBJ whole genome shotgun (WGS) entry which is preliminary data.</text>
</comment>
<dbReference type="AlphaFoldDB" id="A0A6I2UQ85"/>
<dbReference type="Pfam" id="PF00485">
    <property type="entry name" value="PRK"/>
    <property type="match status" value="1"/>
</dbReference>
<dbReference type="Gene3D" id="3.30.980.10">
    <property type="entry name" value="Threonyl-trna Synthetase, Chain A, domain 2"/>
    <property type="match status" value="1"/>
</dbReference>
<dbReference type="SUPFAM" id="SSF55186">
    <property type="entry name" value="ThrRS/AlaRS common domain"/>
    <property type="match status" value="1"/>
</dbReference>
<reference evidence="2 3" key="1">
    <citation type="submission" date="2019-08" db="EMBL/GenBank/DDBJ databases">
        <title>In-depth cultivation of the pig gut microbiome towards novel bacterial diversity and tailored functional studies.</title>
        <authorList>
            <person name="Wylensek D."/>
            <person name="Hitch T.C.A."/>
            <person name="Clavel T."/>
        </authorList>
    </citation>
    <scope>NUCLEOTIDE SEQUENCE [LARGE SCALE GENOMIC DNA]</scope>
    <source>
        <strain evidence="3">WCA-380-WT-3B3</strain>
    </source>
</reference>
<dbReference type="InterPro" id="IPR027417">
    <property type="entry name" value="P-loop_NTPase"/>
</dbReference>
<accession>A0A6I2UQ85</accession>
<organism evidence="2 3">
    <name type="scientific">Selenomonas montiformis</name>
    <dbReference type="NCBI Taxonomy" id="2652285"/>
    <lineage>
        <taxon>Bacteria</taxon>
        <taxon>Bacillati</taxon>
        <taxon>Bacillota</taxon>
        <taxon>Negativicutes</taxon>
        <taxon>Selenomonadales</taxon>
        <taxon>Selenomonadaceae</taxon>
        <taxon>Selenomonas</taxon>
    </lineage>
</organism>